<accession>A0ACB7XWI5</accession>
<gene>
    <name evidence="1" type="ORF">Vadar_032892</name>
</gene>
<comment type="caution">
    <text evidence="1">The sequence shown here is derived from an EMBL/GenBank/DDBJ whole genome shotgun (WGS) entry which is preliminary data.</text>
</comment>
<dbReference type="EMBL" id="CM037151">
    <property type="protein sequence ID" value="KAH7844905.1"/>
    <property type="molecule type" value="Genomic_DNA"/>
</dbReference>
<evidence type="ECO:0000313" key="1">
    <source>
        <dbReference type="EMBL" id="KAH7844905.1"/>
    </source>
</evidence>
<keyword evidence="2" id="KW-1185">Reference proteome</keyword>
<dbReference type="Proteomes" id="UP000828048">
    <property type="component" value="Chromosome 1"/>
</dbReference>
<sequence length="77" mass="8772">MNSGFPLWLHFVPRIQFQTDNEPFKAEMKRFTAKIVDMMKHEKLYASQGGPIVLTQIENEYGNIDSAYGSAAKTYIG</sequence>
<organism evidence="1 2">
    <name type="scientific">Vaccinium darrowii</name>
    <dbReference type="NCBI Taxonomy" id="229202"/>
    <lineage>
        <taxon>Eukaryota</taxon>
        <taxon>Viridiplantae</taxon>
        <taxon>Streptophyta</taxon>
        <taxon>Embryophyta</taxon>
        <taxon>Tracheophyta</taxon>
        <taxon>Spermatophyta</taxon>
        <taxon>Magnoliopsida</taxon>
        <taxon>eudicotyledons</taxon>
        <taxon>Gunneridae</taxon>
        <taxon>Pentapetalae</taxon>
        <taxon>asterids</taxon>
        <taxon>Ericales</taxon>
        <taxon>Ericaceae</taxon>
        <taxon>Vaccinioideae</taxon>
        <taxon>Vaccinieae</taxon>
        <taxon>Vaccinium</taxon>
    </lineage>
</organism>
<proteinExistence type="predicted"/>
<protein>
    <submittedName>
        <fullName evidence="1">Uncharacterized protein</fullName>
    </submittedName>
</protein>
<name>A0ACB7XWI5_9ERIC</name>
<reference evidence="1 2" key="1">
    <citation type="journal article" date="2021" name="Hortic Res">
        <title>High-quality reference genome and annotation aids understanding of berry development for evergreen blueberry (Vaccinium darrowii).</title>
        <authorList>
            <person name="Yu J."/>
            <person name="Hulse-Kemp A.M."/>
            <person name="Babiker E."/>
            <person name="Staton M."/>
        </authorList>
    </citation>
    <scope>NUCLEOTIDE SEQUENCE [LARGE SCALE GENOMIC DNA]</scope>
    <source>
        <strain evidence="2">cv. NJ 8807/NJ 8810</strain>
        <tissue evidence="1">Young leaf</tissue>
    </source>
</reference>
<evidence type="ECO:0000313" key="2">
    <source>
        <dbReference type="Proteomes" id="UP000828048"/>
    </source>
</evidence>